<reference evidence="2 3" key="1">
    <citation type="journal article" date="2019" name="Int. J. Syst. Evol. Microbiol.">
        <title>The Global Catalogue of Microorganisms (GCM) 10K type strain sequencing project: providing services to taxonomists for standard genome sequencing and annotation.</title>
        <authorList>
            <consortium name="The Broad Institute Genomics Platform"/>
            <consortium name="The Broad Institute Genome Sequencing Center for Infectious Disease"/>
            <person name="Wu L."/>
            <person name="Ma J."/>
        </authorList>
    </citation>
    <scope>NUCLEOTIDE SEQUENCE [LARGE SCALE GENOMIC DNA]</scope>
    <source>
        <strain evidence="2 3">JCM 3146</strain>
    </source>
</reference>
<dbReference type="InterPro" id="IPR003615">
    <property type="entry name" value="HNH_nuc"/>
</dbReference>
<keyword evidence="3" id="KW-1185">Reference proteome</keyword>
<proteinExistence type="predicted"/>
<dbReference type="Proteomes" id="UP001501822">
    <property type="component" value="Unassembled WGS sequence"/>
</dbReference>
<evidence type="ECO:0000313" key="3">
    <source>
        <dbReference type="Proteomes" id="UP001501822"/>
    </source>
</evidence>
<gene>
    <name evidence="2" type="ORF">GCM10010151_64970</name>
</gene>
<dbReference type="InterPro" id="IPR002711">
    <property type="entry name" value="HNH"/>
</dbReference>
<dbReference type="EMBL" id="BAAABM010000066">
    <property type="protein sequence ID" value="GAA0366048.1"/>
    <property type="molecule type" value="Genomic_DNA"/>
</dbReference>
<dbReference type="Pfam" id="PF01844">
    <property type="entry name" value="HNH"/>
    <property type="match status" value="1"/>
</dbReference>
<dbReference type="InterPro" id="IPR058813">
    <property type="entry name" value="DNA-SBD_ScoMcrA"/>
</dbReference>
<evidence type="ECO:0000259" key="1">
    <source>
        <dbReference type="SMART" id="SM00507"/>
    </source>
</evidence>
<dbReference type="Pfam" id="PF26340">
    <property type="entry name" value="DNA-SBD_ScoMcrA"/>
    <property type="match status" value="1"/>
</dbReference>
<organism evidence="2 3">
    <name type="scientific">Actinoallomurus spadix</name>
    <dbReference type="NCBI Taxonomy" id="79912"/>
    <lineage>
        <taxon>Bacteria</taxon>
        <taxon>Bacillati</taxon>
        <taxon>Actinomycetota</taxon>
        <taxon>Actinomycetes</taxon>
        <taxon>Streptosporangiales</taxon>
        <taxon>Thermomonosporaceae</taxon>
        <taxon>Actinoallomurus</taxon>
    </lineage>
</organism>
<dbReference type="Gene3D" id="1.10.30.50">
    <property type="match status" value="1"/>
</dbReference>
<accession>A0ABN0XJT0</accession>
<comment type="caution">
    <text evidence="2">The sequence shown here is derived from an EMBL/GenBank/DDBJ whole genome shotgun (WGS) entry which is preliminary data.</text>
</comment>
<protein>
    <recommendedName>
        <fullName evidence="1">HNH nuclease domain-containing protein</fullName>
    </recommendedName>
</protein>
<dbReference type="CDD" id="cd00085">
    <property type="entry name" value="HNHc"/>
    <property type="match status" value="1"/>
</dbReference>
<dbReference type="SMART" id="SM00507">
    <property type="entry name" value="HNHc"/>
    <property type="match status" value="1"/>
</dbReference>
<name>A0ABN0XJT0_9ACTN</name>
<evidence type="ECO:0000313" key="2">
    <source>
        <dbReference type="EMBL" id="GAA0366048.1"/>
    </source>
</evidence>
<feature type="domain" description="HNH nuclease" evidence="1">
    <location>
        <begin position="252"/>
        <end position="313"/>
    </location>
</feature>
<sequence length="345" mass="37548">MAIGDVTTDAVLSVKAEFDRSGRRAVPKKYGDRPDRQIAAEVASTIGGLKRAFTDGKPMLKQAVALLWAIGCARAGKPRLLSWPETVAELKPLLETYRRDGEGRKGRPDYPIAALFHAGLWDLPGHSGDVPRAHGDAELRAWFADHSLRGGLPEPVYTLARRSGPARIELIEAVAARFFDDFDEADLLRAVGLYDEDIAADATASGGPAEEVPDGDRAAAYSRLCTLAARRAAGTYGRRRTCVSHDPIRLATARRAVLLRSEGRCENPRCARPAPDLNDHGRPLLEVDHVVGLADGGRDDPEQMIALCPNCHRVKTHGRTRHELIVALARTAKERHAQWMTGGDG</sequence>